<name>A0A392M698_9FABA</name>
<proteinExistence type="predicted"/>
<accession>A0A392M698</accession>
<dbReference type="EMBL" id="LXQA010004415">
    <property type="protein sequence ID" value="MCH82940.1"/>
    <property type="molecule type" value="Genomic_DNA"/>
</dbReference>
<evidence type="ECO:0000313" key="1">
    <source>
        <dbReference type="EMBL" id="MCH82940.1"/>
    </source>
</evidence>
<gene>
    <name evidence="1" type="ORF">A2U01_0003753</name>
</gene>
<dbReference type="Gene3D" id="2.40.50.140">
    <property type="entry name" value="Nucleic acid-binding proteins"/>
    <property type="match status" value="1"/>
</dbReference>
<sequence>VIDVMTGTSAEREYVRDVKLTKMVIVELTDHSGKFECALFGDYVDELNKKIGKSSSGLPIVVVQFAKVKFFREPVAHFF</sequence>
<dbReference type="InterPro" id="IPR012340">
    <property type="entry name" value="NA-bd_OB-fold"/>
</dbReference>
<organism evidence="1 2">
    <name type="scientific">Trifolium medium</name>
    <dbReference type="NCBI Taxonomy" id="97028"/>
    <lineage>
        <taxon>Eukaryota</taxon>
        <taxon>Viridiplantae</taxon>
        <taxon>Streptophyta</taxon>
        <taxon>Embryophyta</taxon>
        <taxon>Tracheophyta</taxon>
        <taxon>Spermatophyta</taxon>
        <taxon>Magnoliopsida</taxon>
        <taxon>eudicotyledons</taxon>
        <taxon>Gunneridae</taxon>
        <taxon>Pentapetalae</taxon>
        <taxon>rosids</taxon>
        <taxon>fabids</taxon>
        <taxon>Fabales</taxon>
        <taxon>Fabaceae</taxon>
        <taxon>Papilionoideae</taxon>
        <taxon>50 kb inversion clade</taxon>
        <taxon>NPAAA clade</taxon>
        <taxon>Hologalegina</taxon>
        <taxon>IRL clade</taxon>
        <taxon>Trifolieae</taxon>
        <taxon>Trifolium</taxon>
    </lineage>
</organism>
<protein>
    <submittedName>
        <fullName evidence="1">Replication factor A protein</fullName>
    </submittedName>
</protein>
<feature type="non-terminal residue" evidence="1">
    <location>
        <position position="1"/>
    </location>
</feature>
<comment type="caution">
    <text evidence="1">The sequence shown here is derived from an EMBL/GenBank/DDBJ whole genome shotgun (WGS) entry which is preliminary data.</text>
</comment>
<keyword evidence="2" id="KW-1185">Reference proteome</keyword>
<reference evidence="1 2" key="1">
    <citation type="journal article" date="2018" name="Front. Plant Sci.">
        <title>Red Clover (Trifolium pratense) and Zigzag Clover (T. medium) - A Picture of Genomic Similarities and Differences.</title>
        <authorList>
            <person name="Dluhosova J."/>
            <person name="Istvanek J."/>
            <person name="Nedelnik J."/>
            <person name="Repkova J."/>
        </authorList>
    </citation>
    <scope>NUCLEOTIDE SEQUENCE [LARGE SCALE GENOMIC DNA]</scope>
    <source>
        <strain evidence="2">cv. 10/8</strain>
        <tissue evidence="1">Leaf</tissue>
    </source>
</reference>
<evidence type="ECO:0000313" key="2">
    <source>
        <dbReference type="Proteomes" id="UP000265520"/>
    </source>
</evidence>
<dbReference type="Proteomes" id="UP000265520">
    <property type="component" value="Unassembled WGS sequence"/>
</dbReference>
<dbReference type="AlphaFoldDB" id="A0A392M698"/>